<gene>
    <name evidence="3" type="ORF">RUM43_010768</name>
</gene>
<keyword evidence="2" id="KW-0472">Membrane</keyword>
<name>A0AAN8P7Q0_POLSC</name>
<evidence type="ECO:0000256" key="1">
    <source>
        <dbReference type="SAM" id="Coils"/>
    </source>
</evidence>
<protein>
    <submittedName>
        <fullName evidence="3">Uncharacterized protein</fullName>
    </submittedName>
</protein>
<dbReference type="EMBL" id="JAWJWE010000004">
    <property type="protein sequence ID" value="KAK6637094.1"/>
    <property type="molecule type" value="Genomic_DNA"/>
</dbReference>
<dbReference type="AlphaFoldDB" id="A0AAN8P7Q0"/>
<organism evidence="3 4">
    <name type="scientific">Polyplax serrata</name>
    <name type="common">Common mouse louse</name>
    <dbReference type="NCBI Taxonomy" id="468196"/>
    <lineage>
        <taxon>Eukaryota</taxon>
        <taxon>Metazoa</taxon>
        <taxon>Ecdysozoa</taxon>
        <taxon>Arthropoda</taxon>
        <taxon>Hexapoda</taxon>
        <taxon>Insecta</taxon>
        <taxon>Pterygota</taxon>
        <taxon>Neoptera</taxon>
        <taxon>Paraneoptera</taxon>
        <taxon>Psocodea</taxon>
        <taxon>Troctomorpha</taxon>
        <taxon>Phthiraptera</taxon>
        <taxon>Anoplura</taxon>
        <taxon>Polyplacidae</taxon>
        <taxon>Polyplax</taxon>
    </lineage>
</organism>
<keyword evidence="2" id="KW-0812">Transmembrane</keyword>
<evidence type="ECO:0000256" key="2">
    <source>
        <dbReference type="SAM" id="Phobius"/>
    </source>
</evidence>
<evidence type="ECO:0000313" key="3">
    <source>
        <dbReference type="EMBL" id="KAK6637094.1"/>
    </source>
</evidence>
<dbReference type="SUPFAM" id="SSF57997">
    <property type="entry name" value="Tropomyosin"/>
    <property type="match status" value="1"/>
</dbReference>
<feature type="transmembrane region" description="Helical" evidence="2">
    <location>
        <begin position="12"/>
        <end position="32"/>
    </location>
</feature>
<keyword evidence="1" id="KW-0175">Coiled coil</keyword>
<sequence length="189" mass="21494">MSVFVQETNVALCLWILGSIVLAIALLLLSVFEGKTEELRETVIFPEGSFTATVADAFTTPEDRLQKLERRINTKCAKYEISQGMLEETKRTISELEITSGEVQKKYQELLRQLKTELSKTEKECQHLHDQIENITTKRDKIKQELDEVGLVLKVPSFSLNFGITSSTQVNVEFSRVRETIVQLHSTTS</sequence>
<comment type="caution">
    <text evidence="3">The sequence shown here is derived from an EMBL/GenBank/DDBJ whole genome shotgun (WGS) entry which is preliminary data.</text>
</comment>
<dbReference type="Gene3D" id="1.10.287.1490">
    <property type="match status" value="1"/>
</dbReference>
<proteinExistence type="predicted"/>
<accession>A0AAN8P7Q0</accession>
<reference evidence="3 4" key="1">
    <citation type="submission" date="2023-10" db="EMBL/GenBank/DDBJ databases">
        <title>Genomes of two closely related lineages of the louse Polyplax serrata with different host specificities.</title>
        <authorList>
            <person name="Martinu J."/>
            <person name="Tarabai H."/>
            <person name="Stefka J."/>
            <person name="Hypsa V."/>
        </authorList>
    </citation>
    <scope>NUCLEOTIDE SEQUENCE [LARGE SCALE GENOMIC DNA]</scope>
    <source>
        <strain evidence="3">HR10_N</strain>
    </source>
</reference>
<evidence type="ECO:0000313" key="4">
    <source>
        <dbReference type="Proteomes" id="UP001372834"/>
    </source>
</evidence>
<dbReference type="Proteomes" id="UP001372834">
    <property type="component" value="Unassembled WGS sequence"/>
</dbReference>
<keyword evidence="2" id="KW-1133">Transmembrane helix</keyword>
<feature type="coiled-coil region" evidence="1">
    <location>
        <begin position="86"/>
        <end position="145"/>
    </location>
</feature>